<evidence type="ECO:0000259" key="1">
    <source>
        <dbReference type="Pfam" id="PF23156"/>
    </source>
</evidence>
<reference evidence="2 3" key="1">
    <citation type="submission" date="2024-03" db="EMBL/GenBank/DDBJ databases">
        <authorList>
            <person name="Martinez-Hernandez J."/>
        </authorList>
    </citation>
    <scope>NUCLEOTIDE SEQUENCE [LARGE SCALE GENOMIC DNA]</scope>
</reference>
<sequence length="151" mass="16849">MIMKKSGVEKKVVHKYKNKGTCENEKTRNGERFLITINILGSSGPIRFVVKMKDVVSGVIESALKYYAREGRIPVLGSDATHFLLYPANAACDALNPLEPIGSYGARNFVLCKKKVFSTKSEPLPKLISTKNNGGWKAWLNRSFSFKTISY</sequence>
<organism evidence="2 3">
    <name type="scientific">Lupinus luteus</name>
    <name type="common">European yellow lupine</name>
    <dbReference type="NCBI Taxonomy" id="3873"/>
    <lineage>
        <taxon>Eukaryota</taxon>
        <taxon>Viridiplantae</taxon>
        <taxon>Streptophyta</taxon>
        <taxon>Embryophyta</taxon>
        <taxon>Tracheophyta</taxon>
        <taxon>Spermatophyta</taxon>
        <taxon>Magnoliopsida</taxon>
        <taxon>eudicotyledons</taxon>
        <taxon>Gunneridae</taxon>
        <taxon>Pentapetalae</taxon>
        <taxon>rosids</taxon>
        <taxon>fabids</taxon>
        <taxon>Fabales</taxon>
        <taxon>Fabaceae</taxon>
        <taxon>Papilionoideae</taxon>
        <taxon>50 kb inversion clade</taxon>
        <taxon>genistoids sensu lato</taxon>
        <taxon>core genistoids</taxon>
        <taxon>Genisteae</taxon>
        <taxon>Lupinus</taxon>
    </lineage>
</organism>
<dbReference type="Pfam" id="PF23156">
    <property type="entry name" value="DUF7054"/>
    <property type="match status" value="1"/>
</dbReference>
<dbReference type="PANTHER" id="PTHR33270:SF5">
    <property type="entry name" value="GB|AAC00605.1"/>
    <property type="match status" value="1"/>
</dbReference>
<gene>
    <name evidence="2" type="ORF">LLUT_LOCUS10006</name>
</gene>
<dbReference type="InterPro" id="IPR040358">
    <property type="entry name" value="At4g22758-like"/>
</dbReference>
<evidence type="ECO:0000313" key="2">
    <source>
        <dbReference type="EMBL" id="CAL0308946.1"/>
    </source>
</evidence>
<protein>
    <recommendedName>
        <fullName evidence="1">DUF7054 domain-containing protein</fullName>
    </recommendedName>
</protein>
<dbReference type="PANTHER" id="PTHR33270">
    <property type="entry name" value="BNAC05G50380D PROTEIN"/>
    <property type="match status" value="1"/>
</dbReference>
<feature type="domain" description="DUF7054" evidence="1">
    <location>
        <begin position="31"/>
        <end position="112"/>
    </location>
</feature>
<keyword evidence="3" id="KW-1185">Reference proteome</keyword>
<name>A0AAV1WHW0_LUPLU</name>
<accession>A0AAV1WHW0</accession>
<dbReference type="AlphaFoldDB" id="A0AAV1WHW0"/>
<dbReference type="InterPro" id="IPR055482">
    <property type="entry name" value="DUF7054"/>
</dbReference>
<proteinExistence type="predicted"/>
<evidence type="ECO:0000313" key="3">
    <source>
        <dbReference type="Proteomes" id="UP001497480"/>
    </source>
</evidence>
<comment type="caution">
    <text evidence="2">The sequence shown here is derived from an EMBL/GenBank/DDBJ whole genome shotgun (WGS) entry which is preliminary data.</text>
</comment>
<dbReference type="Proteomes" id="UP001497480">
    <property type="component" value="Unassembled WGS sequence"/>
</dbReference>
<dbReference type="EMBL" id="CAXHTB010000007">
    <property type="protein sequence ID" value="CAL0308946.1"/>
    <property type="molecule type" value="Genomic_DNA"/>
</dbReference>